<name>A0A1Y2DP13_9PEZI</name>
<sequence length="74" mass="8437">MLVIHQSPTYFLLLIIARLVPATRSLLLPVCHSSRCEAAWRARLSSWRPLRCVLHPKVPLEHIFQAQHPACACL</sequence>
<gene>
    <name evidence="2" type="ORF">BCR38DRAFT_442851</name>
</gene>
<evidence type="ECO:0000313" key="2">
    <source>
        <dbReference type="EMBL" id="ORY60904.1"/>
    </source>
</evidence>
<dbReference type="EMBL" id="MCFJ01000011">
    <property type="protein sequence ID" value="ORY60904.1"/>
    <property type="molecule type" value="Genomic_DNA"/>
</dbReference>
<proteinExistence type="predicted"/>
<evidence type="ECO:0000313" key="3">
    <source>
        <dbReference type="Proteomes" id="UP000193689"/>
    </source>
</evidence>
<accession>A0A1Y2DP13</accession>
<dbReference type="InParanoid" id="A0A1Y2DP13"/>
<dbReference type="Proteomes" id="UP000193689">
    <property type="component" value="Unassembled WGS sequence"/>
</dbReference>
<protein>
    <recommendedName>
        <fullName evidence="4">Secreted protein</fullName>
    </recommendedName>
</protein>
<reference evidence="2 3" key="1">
    <citation type="submission" date="2016-07" db="EMBL/GenBank/DDBJ databases">
        <title>Pervasive Adenine N6-methylation of Active Genes in Fungi.</title>
        <authorList>
            <consortium name="DOE Joint Genome Institute"/>
            <person name="Mondo S.J."/>
            <person name="Dannebaum R.O."/>
            <person name="Kuo R.C."/>
            <person name="Labutti K."/>
            <person name="Haridas S."/>
            <person name="Kuo A."/>
            <person name="Salamov A."/>
            <person name="Ahrendt S.R."/>
            <person name="Lipzen A."/>
            <person name="Sullivan W."/>
            <person name="Andreopoulos W.B."/>
            <person name="Clum A."/>
            <person name="Lindquist E."/>
            <person name="Daum C."/>
            <person name="Ramamoorthy G.K."/>
            <person name="Gryganskyi A."/>
            <person name="Culley D."/>
            <person name="Magnuson J.K."/>
            <person name="James T.Y."/>
            <person name="O'Malley M.A."/>
            <person name="Stajich J.E."/>
            <person name="Spatafora J.W."/>
            <person name="Visel A."/>
            <person name="Grigoriev I.V."/>
        </authorList>
    </citation>
    <scope>NUCLEOTIDE SEQUENCE [LARGE SCALE GENOMIC DNA]</scope>
    <source>
        <strain evidence="2 3">CBS 129021</strain>
    </source>
</reference>
<evidence type="ECO:0008006" key="4">
    <source>
        <dbReference type="Google" id="ProtNLM"/>
    </source>
</evidence>
<evidence type="ECO:0000256" key="1">
    <source>
        <dbReference type="SAM" id="SignalP"/>
    </source>
</evidence>
<feature type="signal peptide" evidence="1">
    <location>
        <begin position="1"/>
        <end position="25"/>
    </location>
</feature>
<organism evidence="2 3">
    <name type="scientific">Pseudomassariella vexata</name>
    <dbReference type="NCBI Taxonomy" id="1141098"/>
    <lineage>
        <taxon>Eukaryota</taxon>
        <taxon>Fungi</taxon>
        <taxon>Dikarya</taxon>
        <taxon>Ascomycota</taxon>
        <taxon>Pezizomycotina</taxon>
        <taxon>Sordariomycetes</taxon>
        <taxon>Xylariomycetidae</taxon>
        <taxon>Amphisphaeriales</taxon>
        <taxon>Pseudomassariaceae</taxon>
        <taxon>Pseudomassariella</taxon>
    </lineage>
</organism>
<keyword evidence="1" id="KW-0732">Signal</keyword>
<comment type="caution">
    <text evidence="2">The sequence shown here is derived from an EMBL/GenBank/DDBJ whole genome shotgun (WGS) entry which is preliminary data.</text>
</comment>
<feature type="chain" id="PRO_5013028215" description="Secreted protein" evidence="1">
    <location>
        <begin position="26"/>
        <end position="74"/>
    </location>
</feature>
<keyword evidence="3" id="KW-1185">Reference proteome</keyword>
<dbReference type="RefSeq" id="XP_040713131.1">
    <property type="nucleotide sequence ID" value="XM_040860837.1"/>
</dbReference>
<dbReference type="AlphaFoldDB" id="A0A1Y2DP13"/>
<dbReference type="GeneID" id="63777049"/>